<feature type="compositionally biased region" description="Pro residues" evidence="1">
    <location>
        <begin position="1"/>
        <end position="10"/>
    </location>
</feature>
<sequence>MDVVEVPPPAELVAAQPSSSKQQRNKRNRNTFTSALVPAAPVSNHRRMWVVDRLKDWWEKCSHPDYPDEEFKKSFRMSKATFEMLCEEFRNLFIIWMSISLILNVGSLGLDKFLGLKESSRTSSTASRKLPKDLLFYLILICSPFSFVIKKRSAILLPSIVISASLNEAYLDITEVCRERDVRSDDVAGEIRRGVFEETGLTCSAGVAPNRLLAKVCSDINKPNGQFILPNDRLAVMTFNSSLPIRKIGGIGKVTEHILRNTFERNTRKDLLEKGSFLCALFSPSSAAVW</sequence>
<dbReference type="Proteomes" id="UP000813463">
    <property type="component" value="Chromosome 1"/>
</dbReference>
<dbReference type="Gene3D" id="3.30.70.270">
    <property type="match status" value="1"/>
</dbReference>
<evidence type="ECO:0000259" key="2">
    <source>
        <dbReference type="PROSITE" id="PS50173"/>
    </source>
</evidence>
<evidence type="ECO:0000313" key="3">
    <source>
        <dbReference type="Proteomes" id="UP000813463"/>
    </source>
</evidence>
<dbReference type="PANTHER" id="PTHR11076:SF33">
    <property type="entry name" value="DNA POLYMERASE KAPPA"/>
    <property type="match status" value="1"/>
</dbReference>
<evidence type="ECO:0000256" key="1">
    <source>
        <dbReference type="SAM" id="MobiDB-lite"/>
    </source>
</evidence>
<accession>A0ABM3R3M7</accession>
<evidence type="ECO:0000313" key="4">
    <source>
        <dbReference type="RefSeq" id="XP_056690210.1"/>
    </source>
</evidence>
<dbReference type="InterPro" id="IPR043502">
    <property type="entry name" value="DNA/RNA_pol_sf"/>
</dbReference>
<reference evidence="4" key="2">
    <citation type="submission" date="2025-08" db="UniProtKB">
        <authorList>
            <consortium name="RefSeq"/>
        </authorList>
    </citation>
    <scope>IDENTIFICATION</scope>
    <source>
        <tissue evidence="4">Leaf</tissue>
    </source>
</reference>
<dbReference type="PROSITE" id="PS50173">
    <property type="entry name" value="UMUC"/>
    <property type="match status" value="1"/>
</dbReference>
<gene>
    <name evidence="4" type="primary">LOC130465463</name>
</gene>
<dbReference type="GeneID" id="130465463"/>
<proteinExistence type="predicted"/>
<dbReference type="InterPro" id="IPR043128">
    <property type="entry name" value="Rev_trsase/Diguanyl_cyclase"/>
</dbReference>
<organism evidence="3 4">
    <name type="scientific">Spinacia oleracea</name>
    <name type="common">Spinach</name>
    <dbReference type="NCBI Taxonomy" id="3562"/>
    <lineage>
        <taxon>Eukaryota</taxon>
        <taxon>Viridiplantae</taxon>
        <taxon>Streptophyta</taxon>
        <taxon>Embryophyta</taxon>
        <taxon>Tracheophyta</taxon>
        <taxon>Spermatophyta</taxon>
        <taxon>Magnoliopsida</taxon>
        <taxon>eudicotyledons</taxon>
        <taxon>Gunneridae</taxon>
        <taxon>Pentapetalae</taxon>
        <taxon>Caryophyllales</taxon>
        <taxon>Chenopodiaceae</taxon>
        <taxon>Chenopodioideae</taxon>
        <taxon>Anserineae</taxon>
        <taxon>Spinacia</taxon>
    </lineage>
</organism>
<feature type="domain" description="UmuC" evidence="2">
    <location>
        <begin position="148"/>
        <end position="252"/>
    </location>
</feature>
<dbReference type="Pfam" id="PF00817">
    <property type="entry name" value="IMS"/>
    <property type="match status" value="1"/>
</dbReference>
<reference evidence="3" key="1">
    <citation type="journal article" date="2021" name="Nat. Commun.">
        <title>Genomic analyses provide insights into spinach domestication and the genetic basis of agronomic traits.</title>
        <authorList>
            <person name="Cai X."/>
            <person name="Sun X."/>
            <person name="Xu C."/>
            <person name="Sun H."/>
            <person name="Wang X."/>
            <person name="Ge C."/>
            <person name="Zhang Z."/>
            <person name="Wang Q."/>
            <person name="Fei Z."/>
            <person name="Jiao C."/>
            <person name="Wang Q."/>
        </authorList>
    </citation>
    <scope>NUCLEOTIDE SEQUENCE [LARGE SCALE GENOMIC DNA]</scope>
    <source>
        <strain evidence="3">cv. Varoflay</strain>
    </source>
</reference>
<dbReference type="InterPro" id="IPR050116">
    <property type="entry name" value="DNA_polymerase-Y"/>
</dbReference>
<name>A0ABM3R3M7_SPIOL</name>
<dbReference type="PANTHER" id="PTHR11076">
    <property type="entry name" value="DNA REPAIR POLYMERASE UMUC / TRANSFERASE FAMILY MEMBER"/>
    <property type="match status" value="1"/>
</dbReference>
<dbReference type="SUPFAM" id="SSF56672">
    <property type="entry name" value="DNA/RNA polymerases"/>
    <property type="match status" value="1"/>
</dbReference>
<dbReference type="InterPro" id="IPR001126">
    <property type="entry name" value="UmuC"/>
</dbReference>
<dbReference type="Gene3D" id="1.10.150.810">
    <property type="match status" value="1"/>
</dbReference>
<keyword evidence="3" id="KW-1185">Reference proteome</keyword>
<dbReference type="RefSeq" id="XP_056690210.1">
    <property type="nucleotide sequence ID" value="XM_056834232.1"/>
</dbReference>
<feature type="region of interest" description="Disordered" evidence="1">
    <location>
        <begin position="1"/>
        <end position="29"/>
    </location>
</feature>
<protein>
    <submittedName>
        <fullName evidence="4">DNA polymerase kappa-like</fullName>
    </submittedName>
</protein>